<sequence length="69" mass="8141">MFGLIFGRCLYCKKVVWPWQKEYLGLTKAHAKCDAKSFKNDIMKFAAKGYMTHRQATDNIKNRNDKAYF</sequence>
<reference evidence="1" key="1">
    <citation type="journal article" date="2015" name="Nature">
        <title>Complex archaea that bridge the gap between prokaryotes and eukaryotes.</title>
        <authorList>
            <person name="Spang A."/>
            <person name="Saw J.H."/>
            <person name="Jorgensen S.L."/>
            <person name="Zaremba-Niedzwiedzka K."/>
            <person name="Martijn J."/>
            <person name="Lind A.E."/>
            <person name="van Eijk R."/>
            <person name="Schleper C."/>
            <person name="Guy L."/>
            <person name="Ettema T.J."/>
        </authorList>
    </citation>
    <scope>NUCLEOTIDE SEQUENCE</scope>
</reference>
<evidence type="ECO:0000313" key="1">
    <source>
        <dbReference type="EMBL" id="KKN09473.1"/>
    </source>
</evidence>
<protein>
    <submittedName>
        <fullName evidence="1">Uncharacterized protein</fullName>
    </submittedName>
</protein>
<gene>
    <name evidence="1" type="ORF">LCGC14_1046380</name>
</gene>
<accession>A0A0F9QWC4</accession>
<name>A0A0F9QWC4_9ZZZZ</name>
<dbReference type="AlphaFoldDB" id="A0A0F9QWC4"/>
<organism evidence="1">
    <name type="scientific">marine sediment metagenome</name>
    <dbReference type="NCBI Taxonomy" id="412755"/>
    <lineage>
        <taxon>unclassified sequences</taxon>
        <taxon>metagenomes</taxon>
        <taxon>ecological metagenomes</taxon>
    </lineage>
</organism>
<dbReference type="EMBL" id="LAZR01004344">
    <property type="protein sequence ID" value="KKN09473.1"/>
    <property type="molecule type" value="Genomic_DNA"/>
</dbReference>
<proteinExistence type="predicted"/>
<comment type="caution">
    <text evidence="1">The sequence shown here is derived from an EMBL/GenBank/DDBJ whole genome shotgun (WGS) entry which is preliminary data.</text>
</comment>